<accession>A0A426X7I7</accession>
<organism evidence="1 2">
    <name type="scientific">Ensete ventricosum</name>
    <name type="common">Abyssinian banana</name>
    <name type="synonym">Musa ensete</name>
    <dbReference type="NCBI Taxonomy" id="4639"/>
    <lineage>
        <taxon>Eukaryota</taxon>
        <taxon>Viridiplantae</taxon>
        <taxon>Streptophyta</taxon>
        <taxon>Embryophyta</taxon>
        <taxon>Tracheophyta</taxon>
        <taxon>Spermatophyta</taxon>
        <taxon>Magnoliopsida</taxon>
        <taxon>Liliopsida</taxon>
        <taxon>Zingiberales</taxon>
        <taxon>Musaceae</taxon>
        <taxon>Ensete</taxon>
    </lineage>
</organism>
<feature type="non-terminal residue" evidence="1">
    <location>
        <position position="1"/>
    </location>
</feature>
<dbReference type="EMBL" id="AMZH03025053">
    <property type="protein sequence ID" value="RRT35443.1"/>
    <property type="molecule type" value="Genomic_DNA"/>
</dbReference>
<dbReference type="Proteomes" id="UP000287651">
    <property type="component" value="Unassembled WGS sequence"/>
</dbReference>
<dbReference type="AlphaFoldDB" id="A0A426X7I7"/>
<comment type="caution">
    <text evidence="1">The sequence shown here is derived from an EMBL/GenBank/DDBJ whole genome shotgun (WGS) entry which is preliminary data.</text>
</comment>
<reference evidence="1 2" key="1">
    <citation type="journal article" date="2014" name="Agronomy (Basel)">
        <title>A Draft Genome Sequence for Ensete ventricosum, the Drought-Tolerant Tree Against Hunger.</title>
        <authorList>
            <person name="Harrison J."/>
            <person name="Moore K.A."/>
            <person name="Paszkiewicz K."/>
            <person name="Jones T."/>
            <person name="Grant M."/>
            <person name="Ambacheew D."/>
            <person name="Muzemil S."/>
            <person name="Studholme D.J."/>
        </authorList>
    </citation>
    <scope>NUCLEOTIDE SEQUENCE [LARGE SCALE GENOMIC DNA]</scope>
</reference>
<protein>
    <submittedName>
        <fullName evidence="1">Uncharacterized protein</fullName>
    </submittedName>
</protein>
<proteinExistence type="predicted"/>
<name>A0A426X7I7_ENSVE</name>
<gene>
    <name evidence="1" type="ORF">B296_00037861</name>
</gene>
<sequence length="132" mass="14703">EGSFEAHAPYLRDAFDEVTKVIQLAERRVFHVYESKLASDESLGHQRMGAVYHRGRSQIVGTSESHGGDLIIQRATKPQKRIYGSRRKGHGCKATDSRAMGLTAPWYHRGRTSVESSIPCSHGGRALVVKRD</sequence>
<evidence type="ECO:0000313" key="1">
    <source>
        <dbReference type="EMBL" id="RRT35443.1"/>
    </source>
</evidence>
<evidence type="ECO:0000313" key="2">
    <source>
        <dbReference type="Proteomes" id="UP000287651"/>
    </source>
</evidence>